<dbReference type="STRING" id="632772.ROP_40060"/>
<reference evidence="1 2" key="1">
    <citation type="submission" date="2009-03" db="EMBL/GenBank/DDBJ databases">
        <title>Comparison of the complete genome sequences of Rhodococcus erythropolis PR4 and Rhodococcus opacus B4.</title>
        <authorList>
            <person name="Takarada H."/>
            <person name="Sekine M."/>
            <person name="Hosoyama A."/>
            <person name="Yamada R."/>
            <person name="Fujisawa T."/>
            <person name="Omata S."/>
            <person name="Shimizu A."/>
            <person name="Tsukatani N."/>
            <person name="Tanikawa S."/>
            <person name="Fujita N."/>
            <person name="Harayama S."/>
        </authorList>
    </citation>
    <scope>NUCLEOTIDE SEQUENCE [LARGE SCALE GENOMIC DNA]</scope>
    <source>
        <strain evidence="1 2">B4</strain>
    </source>
</reference>
<gene>
    <name evidence="1" type="ordered locus">ROP_40060</name>
</gene>
<organism evidence="1 2">
    <name type="scientific">Rhodococcus opacus (strain B4)</name>
    <dbReference type="NCBI Taxonomy" id="632772"/>
    <lineage>
        <taxon>Bacteria</taxon>
        <taxon>Bacillati</taxon>
        <taxon>Actinomycetota</taxon>
        <taxon>Actinomycetes</taxon>
        <taxon>Mycobacteriales</taxon>
        <taxon>Nocardiaceae</taxon>
        <taxon>Rhodococcus</taxon>
    </lineage>
</organism>
<protein>
    <submittedName>
        <fullName evidence="1">Uncharacterized protein</fullName>
    </submittedName>
</protein>
<dbReference type="AlphaFoldDB" id="C1B9A0"/>
<dbReference type="EMBL" id="AP011115">
    <property type="protein sequence ID" value="BAH52253.1"/>
    <property type="molecule type" value="Genomic_DNA"/>
</dbReference>
<name>C1B9A0_RHOOB</name>
<sequence>MISEQVFWRDTEEVGYLPEVLDAELDSAEHSARCRLLGDVEGLCQIALREASPG</sequence>
<dbReference type="HOGENOM" id="CLU_3047438_0_0_11"/>
<evidence type="ECO:0000313" key="1">
    <source>
        <dbReference type="EMBL" id="BAH52253.1"/>
    </source>
</evidence>
<evidence type="ECO:0000313" key="2">
    <source>
        <dbReference type="Proteomes" id="UP000002212"/>
    </source>
</evidence>
<proteinExistence type="predicted"/>
<accession>C1B9A0</accession>
<dbReference type="Proteomes" id="UP000002212">
    <property type="component" value="Chromosome"/>
</dbReference>
<dbReference type="PATRIC" id="fig|632772.20.peg.4201"/>
<dbReference type="KEGG" id="rop:ROP_40060"/>